<organism evidence="10 11">
    <name type="scientific">Symbiochloris irregularis</name>
    <dbReference type="NCBI Taxonomy" id="706552"/>
    <lineage>
        <taxon>Eukaryota</taxon>
        <taxon>Viridiplantae</taxon>
        <taxon>Chlorophyta</taxon>
        <taxon>core chlorophytes</taxon>
        <taxon>Trebouxiophyceae</taxon>
        <taxon>Trebouxiales</taxon>
        <taxon>Trebouxiaceae</taxon>
        <taxon>Symbiochloris</taxon>
    </lineage>
</organism>
<dbReference type="Gene3D" id="1.10.8.10">
    <property type="entry name" value="DNA helicase RuvA subunit, C-terminal domain"/>
    <property type="match status" value="2"/>
</dbReference>
<comment type="function">
    <text evidence="4 5 6">Associates with the EF-Tu.GDP complex and induces the exchange of GDP to GTP. It remains bound to the aminoacyl-tRNA.EF-Tu.GTP complex up to the GTP hydrolysis stage on the ribosome.</text>
</comment>
<dbReference type="PANTHER" id="PTHR11741:SF10">
    <property type="entry name" value="POLYPROTEIN OF EF-TS, CHLOROPLASTIC"/>
    <property type="match status" value="1"/>
</dbReference>
<dbReference type="PANTHER" id="PTHR11741">
    <property type="entry name" value="ELONGATION FACTOR TS"/>
    <property type="match status" value="1"/>
</dbReference>
<dbReference type="InterPro" id="IPR014039">
    <property type="entry name" value="Transl_elong_EFTs/EF1B_dimer"/>
</dbReference>
<accession>A0AAW1P7F1</accession>
<reference evidence="10 11" key="1">
    <citation type="journal article" date="2024" name="Nat. Commun.">
        <title>Phylogenomics reveals the evolutionary origins of lichenization in chlorophyte algae.</title>
        <authorList>
            <person name="Puginier C."/>
            <person name="Libourel C."/>
            <person name="Otte J."/>
            <person name="Skaloud P."/>
            <person name="Haon M."/>
            <person name="Grisel S."/>
            <person name="Petersen M."/>
            <person name="Berrin J.G."/>
            <person name="Delaux P.M."/>
            <person name="Dal Grande F."/>
            <person name="Keller J."/>
        </authorList>
    </citation>
    <scope>NUCLEOTIDE SEQUENCE [LARGE SCALE GENOMIC DNA]</scope>
    <source>
        <strain evidence="10 11">SAG 2036</strain>
    </source>
</reference>
<dbReference type="EMBL" id="JALJOQ010000050">
    <property type="protein sequence ID" value="KAK9804532.1"/>
    <property type="molecule type" value="Genomic_DNA"/>
</dbReference>
<protein>
    <recommendedName>
        <fullName evidence="5">Elongation factor Ts, mitochondrial</fullName>
        <shortName evidence="5">EF-Ts</shortName>
        <shortName evidence="5">EF-TsMt</shortName>
    </recommendedName>
</protein>
<dbReference type="GO" id="GO:0003746">
    <property type="term" value="F:translation elongation factor activity"/>
    <property type="evidence" value="ECO:0007669"/>
    <property type="project" value="UniProtKB-UniRule"/>
</dbReference>
<dbReference type="HAMAP" id="MF_00050">
    <property type="entry name" value="EF_Ts"/>
    <property type="match status" value="2"/>
</dbReference>
<dbReference type="InterPro" id="IPR012340">
    <property type="entry name" value="NA-bd_OB-fold"/>
</dbReference>
<keyword evidence="2 5" id="KW-0251">Elongation factor</keyword>
<feature type="coiled-coil region" evidence="7">
    <location>
        <begin position="829"/>
        <end position="858"/>
    </location>
</feature>
<dbReference type="PROSITE" id="PS01127">
    <property type="entry name" value="EF_TS_2"/>
    <property type="match status" value="1"/>
</dbReference>
<feature type="region of interest" description="Disordered" evidence="8">
    <location>
        <begin position="61"/>
        <end position="84"/>
    </location>
</feature>
<feature type="compositionally biased region" description="Low complexity" evidence="8">
    <location>
        <begin position="523"/>
        <end position="539"/>
    </location>
</feature>
<dbReference type="GO" id="GO:0003676">
    <property type="term" value="F:nucleic acid binding"/>
    <property type="evidence" value="ECO:0007669"/>
    <property type="project" value="InterPro"/>
</dbReference>
<feature type="region of interest" description="Disordered" evidence="8">
    <location>
        <begin position="318"/>
        <end position="359"/>
    </location>
</feature>
<evidence type="ECO:0000256" key="5">
    <source>
        <dbReference type="HAMAP-Rule" id="MF_03135"/>
    </source>
</evidence>
<feature type="compositionally biased region" description="Gly residues" evidence="8">
    <location>
        <begin position="326"/>
        <end position="338"/>
    </location>
</feature>
<comment type="subcellular location">
    <subcellularLocation>
        <location evidence="5">Mitochondrion</location>
    </subcellularLocation>
</comment>
<name>A0AAW1P7F1_9CHLO</name>
<evidence type="ECO:0000256" key="4">
    <source>
        <dbReference type="ARBA" id="ARBA00025453"/>
    </source>
</evidence>
<evidence type="ECO:0000256" key="2">
    <source>
        <dbReference type="ARBA" id="ARBA00022768"/>
    </source>
</evidence>
<dbReference type="SMART" id="SM00316">
    <property type="entry name" value="S1"/>
    <property type="match status" value="4"/>
</dbReference>
<dbReference type="Gene3D" id="2.40.50.140">
    <property type="entry name" value="Nucleic acid-binding proteins"/>
    <property type="match status" value="4"/>
</dbReference>
<dbReference type="CDD" id="cd14275">
    <property type="entry name" value="UBA_EF-Ts"/>
    <property type="match status" value="2"/>
</dbReference>
<dbReference type="InterPro" id="IPR003029">
    <property type="entry name" value="S1_domain"/>
</dbReference>
<dbReference type="InterPro" id="IPR015940">
    <property type="entry name" value="UBA"/>
</dbReference>
<dbReference type="FunFam" id="1.10.8.10:FF:000001">
    <property type="entry name" value="Elongation factor Ts"/>
    <property type="match status" value="2"/>
</dbReference>
<evidence type="ECO:0000256" key="6">
    <source>
        <dbReference type="RuleBase" id="RU000642"/>
    </source>
</evidence>
<dbReference type="Pfam" id="PF00627">
    <property type="entry name" value="UBA"/>
    <property type="match status" value="1"/>
</dbReference>
<keyword evidence="7" id="KW-0175">Coiled coil</keyword>
<keyword evidence="11" id="KW-1185">Reference proteome</keyword>
<feature type="domain" description="S1 motif" evidence="9">
    <location>
        <begin position="103"/>
        <end position="182"/>
    </location>
</feature>
<sequence>MLSLLPQPPHAGCALPGRRFRTVAPSHAVWSTSSRRRFQSVQDARSARCIRVRATDVAESTATAEAPAEVAGSAPADDGDLDKKRQRNASVVAKIDDSAVQEGSELDGVVRSVTKFGAFLDVGLPVKEGRKNNALLHVSEMKAEFVGDANDVAKIGDKLKSSLPPVDLEKLAAEDFIDGIIKSTQDFGAFVDIGAERDALLHVSQMPGNRGQLSELKQGDKVRVRVTETSRSGDDSRLRIGLSALQPGEEPKRQPRAGGAPRQVKYQTEDIVVGQEYEGNVRNVTEVGAFVDIGAPRDALLHTTQQKISVTCLSQEEADALRPARGPGGGGGGGGGPKGTERRGQRRDRTPSEPTGISAGEELTTTVVEHLPYGVRLQIREGLKCLLHRNEFATSGKELDPVMDFPMDSEVKVRVLDVDDSRRRVNVTQKSDEDRALDAAFNSGKGMSTADAPEGGGKAKKGKKAQNGGSDGENALASALFSAGIQFPTEKPSPASSNGKAPAPAEEPAPAENLEPDLKEAEAAAAGESAPASTSAPAEAEPEKKLGDTEPIDPAPILDQGDDSAPAAISQNANVLGDKESKPAETPAPAPAAEQASPAAAPQQTETVSVPSSNGASAPEPAPASNGQASKISAAAVQELRKSSGAGMMDCKKALTESGGDVEKASEYLRTKGLAQAGKRAGRIASEGVIASYIHAGNRLGVILEVNCESDFVARGKEFTELVENLSMQAAASFDAKYVSLDDVDPSMRQRETKVQMGAEDLQNKPEKIRPQIVKGRVDKVLNGMTLLETPYVREPSKTVDTYVKEVSAKLGEKISIRRFVRYTLGEGIEKKEENLSEEVQKQQAAMAEKAAEQAKKEAEALPEADMSKGIKVDSQAVKALRASSGAGMMDCKKALVACDNNEEQAADWLRKKGLAQAGKKAGRATSEGALWSYIHNGERLGVMVEVNCETDFVAKNDKFLELCEDLSMQIAACDATVVSVDDVPKEVLDKEREIELQKEDLQSKPEAIREKIVQGRVDKIAKQQALLECAFVRDTNKTVQQYIKEAIAALGENIQVRRFVRYNLGEGLEKKSQDFAAEVAAQTQGAA</sequence>
<evidence type="ECO:0000256" key="7">
    <source>
        <dbReference type="SAM" id="Coils"/>
    </source>
</evidence>
<feature type="compositionally biased region" description="Low complexity" evidence="8">
    <location>
        <begin position="501"/>
        <end position="513"/>
    </location>
</feature>
<dbReference type="FunFam" id="1.10.286.20:FF:000001">
    <property type="entry name" value="Elongation factor Ts"/>
    <property type="match status" value="1"/>
</dbReference>
<dbReference type="SUPFAM" id="SSF50249">
    <property type="entry name" value="Nucleic acid-binding proteins"/>
    <property type="match status" value="4"/>
</dbReference>
<dbReference type="Gene3D" id="3.30.479.20">
    <property type="entry name" value="Elongation factor Ts, dimerisation domain"/>
    <property type="match status" value="2"/>
</dbReference>
<evidence type="ECO:0000256" key="8">
    <source>
        <dbReference type="SAM" id="MobiDB-lite"/>
    </source>
</evidence>
<gene>
    <name evidence="5" type="primary">EFTS</name>
    <name evidence="10" type="ORF">WJX73_005435</name>
</gene>
<dbReference type="InterPro" id="IPR036402">
    <property type="entry name" value="EF-Ts_dimer_sf"/>
</dbReference>
<feature type="compositionally biased region" description="Low complexity" evidence="8">
    <location>
        <begin position="584"/>
        <end position="607"/>
    </location>
</feature>
<comment type="similarity">
    <text evidence="1 5 6">Belongs to the EF-Ts family.</text>
</comment>
<dbReference type="GO" id="GO:0070125">
    <property type="term" value="P:mitochondrial translational elongation"/>
    <property type="evidence" value="ECO:0007669"/>
    <property type="project" value="TreeGrafter"/>
</dbReference>
<evidence type="ECO:0000313" key="11">
    <source>
        <dbReference type="Proteomes" id="UP001465755"/>
    </source>
</evidence>
<dbReference type="InterPro" id="IPR009060">
    <property type="entry name" value="UBA-like_sf"/>
</dbReference>
<dbReference type="GO" id="GO:0005739">
    <property type="term" value="C:mitochondrion"/>
    <property type="evidence" value="ECO:0007669"/>
    <property type="project" value="UniProtKB-SubCell"/>
</dbReference>
<keyword evidence="3 5" id="KW-0648">Protein biosynthesis</keyword>
<dbReference type="Pfam" id="PF00889">
    <property type="entry name" value="EF_TS"/>
    <property type="match status" value="2"/>
</dbReference>
<evidence type="ECO:0000313" key="10">
    <source>
        <dbReference type="EMBL" id="KAK9804532.1"/>
    </source>
</evidence>
<comment type="caution">
    <text evidence="10">The sequence shown here is derived from an EMBL/GenBank/DDBJ whole genome shotgun (WGS) entry which is preliminary data.</text>
</comment>
<dbReference type="InterPro" id="IPR001816">
    <property type="entry name" value="Transl_elong_EFTs/EF1B"/>
</dbReference>
<keyword evidence="5" id="KW-0496">Mitochondrion</keyword>
<dbReference type="InterPro" id="IPR018101">
    <property type="entry name" value="Transl_elong_Ts_CS"/>
</dbReference>
<evidence type="ECO:0000256" key="3">
    <source>
        <dbReference type="ARBA" id="ARBA00022917"/>
    </source>
</evidence>
<feature type="compositionally biased region" description="Basic and acidic residues" evidence="8">
    <location>
        <begin position="339"/>
        <end position="351"/>
    </location>
</feature>
<proteinExistence type="inferred from homology"/>
<evidence type="ECO:0000256" key="1">
    <source>
        <dbReference type="ARBA" id="ARBA00005532"/>
    </source>
</evidence>
<dbReference type="PROSITE" id="PS50126">
    <property type="entry name" value="S1"/>
    <property type="match status" value="4"/>
</dbReference>
<dbReference type="Gene3D" id="1.10.286.20">
    <property type="match status" value="2"/>
</dbReference>
<dbReference type="SUPFAM" id="SSF54713">
    <property type="entry name" value="Elongation factor Ts (EF-Ts), dimerisation domain"/>
    <property type="match status" value="2"/>
</dbReference>
<feature type="domain" description="S1 motif" evidence="9">
    <location>
        <begin position="274"/>
        <end position="305"/>
    </location>
</feature>
<feature type="compositionally biased region" description="Low complexity" evidence="8">
    <location>
        <begin position="61"/>
        <end position="76"/>
    </location>
</feature>
<dbReference type="PROSITE" id="PS01126">
    <property type="entry name" value="EF_TS_1"/>
    <property type="match status" value="2"/>
</dbReference>
<feature type="region of interest" description="Disordered" evidence="8">
    <location>
        <begin position="487"/>
        <end position="631"/>
    </location>
</feature>
<dbReference type="Proteomes" id="UP001465755">
    <property type="component" value="Unassembled WGS sequence"/>
</dbReference>
<feature type="region of interest" description="Disordered" evidence="8">
    <location>
        <begin position="426"/>
        <end position="474"/>
    </location>
</feature>
<dbReference type="Pfam" id="PF00575">
    <property type="entry name" value="S1"/>
    <property type="match status" value="4"/>
</dbReference>
<dbReference type="SUPFAM" id="SSF46934">
    <property type="entry name" value="UBA-like"/>
    <property type="match status" value="2"/>
</dbReference>
<feature type="domain" description="S1 motif" evidence="9">
    <location>
        <begin position="360"/>
        <end position="430"/>
    </location>
</feature>
<evidence type="ECO:0000259" key="9">
    <source>
        <dbReference type="PROSITE" id="PS50126"/>
    </source>
</evidence>
<feature type="domain" description="S1 motif" evidence="9">
    <location>
        <begin position="174"/>
        <end position="245"/>
    </location>
</feature>
<dbReference type="NCBIfam" id="TIGR00116">
    <property type="entry name" value="tsf"/>
    <property type="match status" value="1"/>
</dbReference>
<dbReference type="AlphaFoldDB" id="A0AAW1P7F1"/>